<dbReference type="PROSITE" id="PS01124">
    <property type="entry name" value="HTH_ARAC_FAMILY_2"/>
    <property type="match status" value="1"/>
</dbReference>
<dbReference type="GO" id="GO:0003700">
    <property type="term" value="F:DNA-binding transcription factor activity"/>
    <property type="evidence" value="ECO:0007669"/>
    <property type="project" value="InterPro"/>
</dbReference>
<dbReference type="EMBL" id="MRVI01000001">
    <property type="protein sequence ID" value="OOC61705.1"/>
    <property type="molecule type" value="Genomic_DNA"/>
</dbReference>
<keyword evidence="7" id="KW-1185">Reference proteome</keyword>
<dbReference type="SMART" id="SM00342">
    <property type="entry name" value="HTH_ARAC"/>
    <property type="match status" value="1"/>
</dbReference>
<reference evidence="5" key="1">
    <citation type="submission" date="2016-08" db="EMBL/GenBank/DDBJ databases">
        <title>Complete Genome Seqeunce of Paenibacillus sp. nov. IHBB 9852 from high altitute lake of Indian trans-Himalayas.</title>
        <authorList>
            <person name="Kiran S."/>
            <person name="Swarnkar M.K."/>
            <person name="Rana A."/>
            <person name="Tewari R."/>
            <person name="Gulati A."/>
        </authorList>
    </citation>
    <scope>NUCLEOTIDE SEQUENCE [LARGE SCALE GENOMIC DNA]</scope>
    <source>
        <strain evidence="5">IHBB 9852</strain>
    </source>
</reference>
<dbReference type="Gene3D" id="1.10.10.60">
    <property type="entry name" value="Homeodomain-like"/>
    <property type="match status" value="1"/>
</dbReference>
<dbReference type="Gene3D" id="2.60.120.10">
    <property type="entry name" value="Jelly Rolls"/>
    <property type="match status" value="1"/>
</dbReference>
<evidence type="ECO:0000256" key="3">
    <source>
        <dbReference type="ARBA" id="ARBA00023163"/>
    </source>
</evidence>
<dbReference type="EMBL" id="CP016809">
    <property type="protein sequence ID" value="ANY76143.1"/>
    <property type="molecule type" value="Genomic_DNA"/>
</dbReference>
<evidence type="ECO:0000313" key="7">
    <source>
        <dbReference type="Proteomes" id="UP000189059"/>
    </source>
</evidence>
<dbReference type="InterPro" id="IPR037923">
    <property type="entry name" value="HTH-like"/>
</dbReference>
<dbReference type="RefSeq" id="WP_077566512.1">
    <property type="nucleotide sequence ID" value="NZ_CP016809.1"/>
</dbReference>
<dbReference type="PANTHER" id="PTHR46796:SF2">
    <property type="entry name" value="TRANSCRIPTIONAL REGULATORY PROTEIN"/>
    <property type="match status" value="1"/>
</dbReference>
<evidence type="ECO:0000256" key="2">
    <source>
        <dbReference type="ARBA" id="ARBA00023125"/>
    </source>
</evidence>
<evidence type="ECO:0000256" key="1">
    <source>
        <dbReference type="ARBA" id="ARBA00023015"/>
    </source>
</evidence>
<dbReference type="Proteomes" id="UP000189059">
    <property type="component" value="Unassembled WGS sequence"/>
</dbReference>
<keyword evidence="1" id="KW-0805">Transcription regulation</keyword>
<keyword evidence="3" id="KW-0804">Transcription</keyword>
<dbReference type="InterPro" id="IPR014710">
    <property type="entry name" value="RmlC-like_jellyroll"/>
</dbReference>
<dbReference type="Pfam" id="PF02311">
    <property type="entry name" value="AraC_binding"/>
    <property type="match status" value="1"/>
</dbReference>
<dbReference type="InterPro" id="IPR018060">
    <property type="entry name" value="HTH_AraC"/>
</dbReference>
<dbReference type="OrthoDB" id="183331at2"/>
<dbReference type="KEGG" id="pib:BBD41_28185"/>
<name>A0A1B2E826_9BACL</name>
<dbReference type="InterPro" id="IPR009057">
    <property type="entry name" value="Homeodomain-like_sf"/>
</dbReference>
<keyword evidence="2" id="KW-0238">DNA-binding</keyword>
<dbReference type="InterPro" id="IPR050204">
    <property type="entry name" value="AraC_XylS_family_regulators"/>
</dbReference>
<evidence type="ECO:0000313" key="5">
    <source>
        <dbReference type="EMBL" id="ANY76143.1"/>
    </source>
</evidence>
<sequence length="271" mass="30720">MSGITFVRSPELPFLELKQCDSLNQLSYKKHFHEELSIGLVEEGSTRVWSEGQQFQASAGQVVCFPPLVPHACHPDNPSIWKYTMIFIHPEWFAGVPCDLEIHRPHFPVLLQGARGNRCRQLILACRSLLREDASPLEIESMLLELMHLTEVVVQPSPPVPDMDRAAPAVLQVKSYLDLHYKERITLDTLQEISGVSKFHLIRLFNATFHLAPHAYQNLLRINYAKRELLNGRPIADVAFDAGFYDQSHFTRTFSGCVGTTPLQYIRAASS</sequence>
<dbReference type="SUPFAM" id="SSF46689">
    <property type="entry name" value="Homeodomain-like"/>
    <property type="match status" value="2"/>
</dbReference>
<dbReference type="PANTHER" id="PTHR46796">
    <property type="entry name" value="HTH-TYPE TRANSCRIPTIONAL ACTIVATOR RHAS-RELATED"/>
    <property type="match status" value="1"/>
</dbReference>
<evidence type="ECO:0000259" key="4">
    <source>
        <dbReference type="PROSITE" id="PS01124"/>
    </source>
</evidence>
<accession>A0A1B2E826</accession>
<organism evidence="5">
    <name type="scientific">Paenibacillus ihbetae</name>
    <dbReference type="NCBI Taxonomy" id="1870820"/>
    <lineage>
        <taxon>Bacteria</taxon>
        <taxon>Bacillati</taxon>
        <taxon>Bacillota</taxon>
        <taxon>Bacilli</taxon>
        <taxon>Bacillales</taxon>
        <taxon>Paenibacillaceae</taxon>
        <taxon>Paenibacillus</taxon>
    </lineage>
</organism>
<gene>
    <name evidence="6" type="ORF">BBD40_07455</name>
    <name evidence="5" type="ORF">BBD41_28185</name>
</gene>
<feature type="domain" description="HTH araC/xylS-type" evidence="4">
    <location>
        <begin position="171"/>
        <end position="268"/>
    </location>
</feature>
<dbReference type="SUPFAM" id="SSF51215">
    <property type="entry name" value="Regulatory protein AraC"/>
    <property type="match status" value="1"/>
</dbReference>
<dbReference type="InterPro" id="IPR003313">
    <property type="entry name" value="AraC-bd"/>
</dbReference>
<dbReference type="Pfam" id="PF12833">
    <property type="entry name" value="HTH_18"/>
    <property type="match status" value="1"/>
</dbReference>
<evidence type="ECO:0000313" key="6">
    <source>
        <dbReference type="EMBL" id="OOC61705.1"/>
    </source>
</evidence>
<dbReference type="GO" id="GO:0043565">
    <property type="term" value="F:sequence-specific DNA binding"/>
    <property type="evidence" value="ECO:0007669"/>
    <property type="project" value="InterPro"/>
</dbReference>
<proteinExistence type="predicted"/>
<protein>
    <submittedName>
        <fullName evidence="5">AraC family transcriptional regulator</fullName>
    </submittedName>
</protein>
<dbReference type="AlphaFoldDB" id="A0A1B2E826"/>
<reference evidence="6 7" key="2">
    <citation type="submission" date="2016-12" db="EMBL/GenBank/DDBJ databases">
        <title>Genome sequencing and description of Paenibacillus sp. nov. from high altitude lake in the Indian Trans- Himalayas.</title>
        <authorList>
            <person name="Kiran S."/>
            <person name="Swarnkar M.K."/>
            <person name="Rana A."/>
            <person name="Tewari R."/>
            <person name="Gulati A."/>
        </authorList>
    </citation>
    <scope>NUCLEOTIDE SEQUENCE [LARGE SCALE GENOMIC DNA]</scope>
    <source>
        <strain evidence="6 7">IHBB 9951</strain>
    </source>
</reference>